<protein>
    <submittedName>
        <fullName evidence="15">PTS glucose transporter subunit IIABC</fullName>
    </submittedName>
</protein>
<feature type="transmembrane region" description="Helical" evidence="12">
    <location>
        <begin position="12"/>
        <end position="36"/>
    </location>
</feature>
<reference evidence="15 16" key="1">
    <citation type="submission" date="2017-03" db="EMBL/GenBank/DDBJ databases">
        <title>wgs assembly of Dolosigranulum pigrum KPL CDC strains.</title>
        <authorList>
            <person name="Brugger S.D."/>
            <person name="Pettigrew M."/>
            <person name="Kong Y."/>
            <person name="Lemon K.P."/>
        </authorList>
    </citation>
    <scope>NUCLEOTIDE SEQUENCE [LARGE SCALE GENOMIC DNA]</scope>
    <source>
        <strain evidence="15 16">KPL1931_CDC4294-98</strain>
    </source>
</reference>
<keyword evidence="8" id="KW-0418">Kinase</keyword>
<keyword evidence="9 12" id="KW-1133">Transmembrane helix</keyword>
<dbReference type="Gene3D" id="3.30.1360.60">
    <property type="entry name" value="Glucose permease domain IIB"/>
    <property type="match status" value="1"/>
</dbReference>
<evidence type="ECO:0000256" key="6">
    <source>
        <dbReference type="ARBA" id="ARBA00022683"/>
    </source>
</evidence>
<evidence type="ECO:0000256" key="10">
    <source>
        <dbReference type="ARBA" id="ARBA00023136"/>
    </source>
</evidence>
<evidence type="ECO:0000259" key="14">
    <source>
        <dbReference type="PROSITE" id="PS51103"/>
    </source>
</evidence>
<keyword evidence="4 15" id="KW-0762">Sugar transport</keyword>
<feature type="transmembrane region" description="Helical" evidence="12">
    <location>
        <begin position="336"/>
        <end position="356"/>
    </location>
</feature>
<evidence type="ECO:0000256" key="11">
    <source>
        <dbReference type="PROSITE-ProRule" id="PRU00421"/>
    </source>
</evidence>
<evidence type="ECO:0000313" key="15">
    <source>
        <dbReference type="EMBL" id="RAN61825.1"/>
    </source>
</evidence>
<feature type="transmembrane region" description="Helical" evidence="12">
    <location>
        <begin position="94"/>
        <end position="114"/>
    </location>
</feature>
<keyword evidence="10 12" id="KW-0472">Membrane</keyword>
<feature type="transmembrane region" description="Helical" evidence="12">
    <location>
        <begin position="56"/>
        <end position="82"/>
    </location>
</feature>
<dbReference type="InterPro" id="IPR036878">
    <property type="entry name" value="Glu_permease_IIB"/>
</dbReference>
<dbReference type="PANTHER" id="PTHR30009:SF24">
    <property type="entry name" value="PTS SYSTEM, IIBC COMPONENT"/>
    <property type="match status" value="1"/>
</dbReference>
<keyword evidence="5" id="KW-0808">Transferase</keyword>
<dbReference type="InterPro" id="IPR050429">
    <property type="entry name" value="PTS_Glucose_EIICBA"/>
</dbReference>
<dbReference type="PROSITE" id="PS51098">
    <property type="entry name" value="PTS_EIIB_TYPE_1"/>
    <property type="match status" value="1"/>
</dbReference>
<feature type="transmembrane region" description="Helical" evidence="12">
    <location>
        <begin position="204"/>
        <end position="226"/>
    </location>
</feature>
<dbReference type="AlphaFoldDB" id="A0A328KHA6"/>
<evidence type="ECO:0000256" key="3">
    <source>
        <dbReference type="ARBA" id="ARBA00022475"/>
    </source>
</evidence>
<evidence type="ECO:0000256" key="2">
    <source>
        <dbReference type="ARBA" id="ARBA00022448"/>
    </source>
</evidence>
<accession>A0A328KHA6</accession>
<keyword evidence="3" id="KW-1003">Cell membrane</keyword>
<dbReference type="GO" id="GO:0090563">
    <property type="term" value="F:protein-phosphocysteine-sugar phosphotransferase activity"/>
    <property type="evidence" value="ECO:0007669"/>
    <property type="project" value="TreeGrafter"/>
</dbReference>
<dbReference type="PROSITE" id="PS51103">
    <property type="entry name" value="PTS_EIIC_TYPE_1"/>
    <property type="match status" value="1"/>
</dbReference>
<sequence length="540" mass="58145">MKDKFMDVLQRLGRTFMMPIALLPIAGLMLGIGASLTGEAFVELYSLEGVLGKGTILNSFLSILSDAGEVIFANLPLFFAIAVGMGLAKAAKEVAAFSGAVAYFVMYATMTSTLEHFGNVEELKEVPGLISTVVGFENTMNTGVFGAVIIGLVVVWLHNKYYKIEMPDALSFFAGTRFVPIVSALAGVVLGMVFAFVWPYIGMGIAWLGTAVASLGYVGTFLYGLIYRALIPTGLHHVFYLPFWQTALGGTAEVAGQMVEGAQNIVFAQLAAGEPVSYEAARFFSGQFPFMIFGFPAAAFAMYQTAKEERKADVKGLLFSSSLTSIFTGITEPIEFSILFASPLLYFGVHVVLAAFSHVLMHILQVGVGLTFSGGFIDFFFYGILPGQAMTNWMPVVLVGLVYGVLYYTIFRILIVKLDLKTPGREDETQESKLYTKADYKEQQAQKEKAAEAGYTEQSVDVVAGLGGPDNLVDVGNCATRLRVTVKDGEQVDQGLLKSTGASGVVVKGKNVQVIYGPKVANVKSNVDEYLTAIGKMPNA</sequence>
<evidence type="ECO:0000256" key="12">
    <source>
        <dbReference type="SAM" id="Phobius"/>
    </source>
</evidence>
<evidence type="ECO:0000256" key="8">
    <source>
        <dbReference type="ARBA" id="ARBA00022777"/>
    </source>
</evidence>
<feature type="transmembrane region" description="Helical" evidence="12">
    <location>
        <begin position="396"/>
        <end position="415"/>
    </location>
</feature>
<dbReference type="InterPro" id="IPR013013">
    <property type="entry name" value="PTS_EIIC_1"/>
</dbReference>
<feature type="transmembrane region" description="Helical" evidence="12">
    <location>
        <begin position="363"/>
        <end position="384"/>
    </location>
</feature>
<dbReference type="PANTHER" id="PTHR30009">
    <property type="entry name" value="CYTOCHROME C-TYPE SYNTHESIS PROTEIN AND PTS TRANSMEMBRANE COMPONENT"/>
    <property type="match status" value="1"/>
</dbReference>
<feature type="transmembrane region" description="Helical" evidence="12">
    <location>
        <begin position="139"/>
        <end position="157"/>
    </location>
</feature>
<gene>
    <name evidence="15" type="ORF">B8A44_08870</name>
</gene>
<evidence type="ECO:0000256" key="4">
    <source>
        <dbReference type="ARBA" id="ARBA00022597"/>
    </source>
</evidence>
<keyword evidence="2" id="KW-0813">Transport</keyword>
<dbReference type="InterPro" id="IPR003352">
    <property type="entry name" value="PTS_EIIC"/>
</dbReference>
<evidence type="ECO:0000256" key="7">
    <source>
        <dbReference type="ARBA" id="ARBA00022692"/>
    </source>
</evidence>
<keyword evidence="6" id="KW-0598">Phosphotransferase system</keyword>
<dbReference type="Proteomes" id="UP000249099">
    <property type="component" value="Unassembled WGS sequence"/>
</dbReference>
<proteinExistence type="predicted"/>
<evidence type="ECO:0000256" key="9">
    <source>
        <dbReference type="ARBA" id="ARBA00022989"/>
    </source>
</evidence>
<feature type="transmembrane region" description="Helical" evidence="12">
    <location>
        <begin position="178"/>
        <end position="198"/>
    </location>
</feature>
<dbReference type="GO" id="GO:0008982">
    <property type="term" value="F:protein-N(PI)-phosphohistidine-sugar phosphotransferase activity"/>
    <property type="evidence" value="ECO:0007669"/>
    <property type="project" value="InterPro"/>
</dbReference>
<dbReference type="Pfam" id="PF00367">
    <property type="entry name" value="PTS_EIIB"/>
    <property type="match status" value="1"/>
</dbReference>
<dbReference type="InterPro" id="IPR001996">
    <property type="entry name" value="PTS_IIB_1"/>
</dbReference>
<dbReference type="PROSITE" id="PS01035">
    <property type="entry name" value="PTS_EIIB_TYPE_1_CYS"/>
    <property type="match status" value="1"/>
</dbReference>
<comment type="subcellular location">
    <subcellularLocation>
        <location evidence="1">Cell membrane</location>
        <topology evidence="1">Multi-pass membrane protein</topology>
    </subcellularLocation>
</comment>
<feature type="domain" description="PTS EIIC type-1" evidence="14">
    <location>
        <begin position="3"/>
        <end position="427"/>
    </location>
</feature>
<dbReference type="NCBIfam" id="TIGR00826">
    <property type="entry name" value="EIIB_glc"/>
    <property type="match status" value="1"/>
</dbReference>
<organism evidence="15 16">
    <name type="scientific">Dolosigranulum pigrum</name>
    <dbReference type="NCBI Taxonomy" id="29394"/>
    <lineage>
        <taxon>Bacteria</taxon>
        <taxon>Bacillati</taxon>
        <taxon>Bacillota</taxon>
        <taxon>Bacilli</taxon>
        <taxon>Lactobacillales</taxon>
        <taxon>Carnobacteriaceae</taxon>
        <taxon>Dolosigranulum</taxon>
    </lineage>
</organism>
<dbReference type="SUPFAM" id="SSF55604">
    <property type="entry name" value="Glucose permease domain IIB"/>
    <property type="match status" value="1"/>
</dbReference>
<comment type="caution">
    <text evidence="15">The sequence shown here is derived from an EMBL/GenBank/DDBJ whole genome shotgun (WGS) entry which is preliminary data.</text>
</comment>
<dbReference type="RefSeq" id="WP_112790534.1">
    <property type="nucleotide sequence ID" value="NZ_NAQV01000037.1"/>
</dbReference>
<dbReference type="EMBL" id="NAQV01000037">
    <property type="protein sequence ID" value="RAN61825.1"/>
    <property type="molecule type" value="Genomic_DNA"/>
</dbReference>
<evidence type="ECO:0000256" key="1">
    <source>
        <dbReference type="ARBA" id="ARBA00004651"/>
    </source>
</evidence>
<dbReference type="GO" id="GO:0005886">
    <property type="term" value="C:plasma membrane"/>
    <property type="evidence" value="ECO:0007669"/>
    <property type="project" value="UniProtKB-SubCell"/>
</dbReference>
<evidence type="ECO:0000259" key="13">
    <source>
        <dbReference type="PROSITE" id="PS51098"/>
    </source>
</evidence>
<dbReference type="GO" id="GO:0016301">
    <property type="term" value="F:kinase activity"/>
    <property type="evidence" value="ECO:0007669"/>
    <property type="project" value="UniProtKB-KW"/>
</dbReference>
<dbReference type="InterPro" id="IPR018113">
    <property type="entry name" value="PTrfase_EIIB_Cys"/>
</dbReference>
<evidence type="ECO:0000256" key="5">
    <source>
        <dbReference type="ARBA" id="ARBA00022679"/>
    </source>
</evidence>
<dbReference type="Pfam" id="PF02378">
    <property type="entry name" value="PTS_EIIC"/>
    <property type="match status" value="1"/>
</dbReference>
<name>A0A328KHA6_9LACT</name>
<feature type="domain" description="PTS EIIB type-1" evidence="13">
    <location>
        <begin position="456"/>
        <end position="537"/>
    </location>
</feature>
<feature type="active site" description="Phosphocysteine intermediate; for EIIB activity" evidence="11">
    <location>
        <position position="478"/>
    </location>
</feature>
<keyword evidence="7 12" id="KW-0812">Transmembrane</keyword>
<dbReference type="GO" id="GO:0009401">
    <property type="term" value="P:phosphoenolpyruvate-dependent sugar phosphotransferase system"/>
    <property type="evidence" value="ECO:0007669"/>
    <property type="project" value="UniProtKB-KW"/>
</dbReference>
<evidence type="ECO:0000313" key="16">
    <source>
        <dbReference type="Proteomes" id="UP000249099"/>
    </source>
</evidence>
<dbReference type="CDD" id="cd00212">
    <property type="entry name" value="PTS_IIB_glc"/>
    <property type="match status" value="1"/>
</dbReference>